<keyword evidence="5 8" id="KW-0812">Transmembrane</keyword>
<keyword evidence="6 8" id="KW-1133">Transmembrane helix</keyword>
<feature type="transmembrane region" description="Helical" evidence="8">
    <location>
        <begin position="213"/>
        <end position="233"/>
    </location>
</feature>
<evidence type="ECO:0000256" key="8">
    <source>
        <dbReference type="SAM" id="Phobius"/>
    </source>
</evidence>
<evidence type="ECO:0000256" key="3">
    <source>
        <dbReference type="ARBA" id="ARBA00022676"/>
    </source>
</evidence>
<feature type="transmembrane region" description="Helical" evidence="8">
    <location>
        <begin position="94"/>
        <end position="114"/>
    </location>
</feature>
<accession>A0A1F6BG56</accession>
<feature type="transmembrane region" description="Helical" evidence="8">
    <location>
        <begin position="309"/>
        <end position="329"/>
    </location>
</feature>
<reference evidence="10 11" key="1">
    <citation type="journal article" date="2016" name="Nat. Commun.">
        <title>Thousands of microbial genomes shed light on interconnected biogeochemical processes in an aquifer system.</title>
        <authorList>
            <person name="Anantharaman K."/>
            <person name="Brown C.T."/>
            <person name="Hug L.A."/>
            <person name="Sharon I."/>
            <person name="Castelle C.J."/>
            <person name="Probst A.J."/>
            <person name="Thomas B.C."/>
            <person name="Singh A."/>
            <person name="Wilkins M.J."/>
            <person name="Karaoz U."/>
            <person name="Brodie E.L."/>
            <person name="Williams K.H."/>
            <person name="Hubbard S.S."/>
            <person name="Banfield J.F."/>
        </authorList>
    </citation>
    <scope>NUCLEOTIDE SEQUENCE [LARGE SCALE GENOMIC DNA]</scope>
</reference>
<protein>
    <recommendedName>
        <fullName evidence="9">Glycosyltransferase RgtA/B/C/D-like domain-containing protein</fullName>
    </recommendedName>
</protein>
<dbReference type="InterPro" id="IPR038731">
    <property type="entry name" value="RgtA/B/C-like"/>
</dbReference>
<dbReference type="InterPro" id="IPR050297">
    <property type="entry name" value="LipidA_mod_glycosyltrf_83"/>
</dbReference>
<evidence type="ECO:0000313" key="10">
    <source>
        <dbReference type="EMBL" id="OGG35914.1"/>
    </source>
</evidence>
<dbReference type="GO" id="GO:0005886">
    <property type="term" value="C:plasma membrane"/>
    <property type="evidence" value="ECO:0007669"/>
    <property type="project" value="UniProtKB-SubCell"/>
</dbReference>
<feature type="transmembrane region" description="Helical" evidence="8">
    <location>
        <begin position="144"/>
        <end position="160"/>
    </location>
</feature>
<dbReference type="GO" id="GO:0016763">
    <property type="term" value="F:pentosyltransferase activity"/>
    <property type="evidence" value="ECO:0007669"/>
    <property type="project" value="TreeGrafter"/>
</dbReference>
<dbReference type="EMBL" id="MFKE01000003">
    <property type="protein sequence ID" value="OGG35914.1"/>
    <property type="molecule type" value="Genomic_DNA"/>
</dbReference>
<feature type="transmembrane region" description="Helical" evidence="8">
    <location>
        <begin position="335"/>
        <end position="355"/>
    </location>
</feature>
<dbReference type="Pfam" id="PF13231">
    <property type="entry name" value="PMT_2"/>
    <property type="match status" value="1"/>
</dbReference>
<feature type="transmembrane region" description="Helical" evidence="8">
    <location>
        <begin position="121"/>
        <end position="138"/>
    </location>
</feature>
<evidence type="ECO:0000256" key="4">
    <source>
        <dbReference type="ARBA" id="ARBA00022679"/>
    </source>
</evidence>
<evidence type="ECO:0000256" key="7">
    <source>
        <dbReference type="ARBA" id="ARBA00023136"/>
    </source>
</evidence>
<name>A0A1F6BG56_9BACT</name>
<dbReference type="PANTHER" id="PTHR33908:SF11">
    <property type="entry name" value="MEMBRANE PROTEIN"/>
    <property type="match status" value="1"/>
</dbReference>
<gene>
    <name evidence="10" type="ORF">A2363_01560</name>
</gene>
<organism evidence="10 11">
    <name type="scientific">Candidatus Gottesmanbacteria bacterium RIFOXYB1_FULL_47_11</name>
    <dbReference type="NCBI Taxonomy" id="1798401"/>
    <lineage>
        <taxon>Bacteria</taxon>
        <taxon>Candidatus Gottesmaniibacteriota</taxon>
    </lineage>
</organism>
<keyword evidence="2" id="KW-1003">Cell membrane</keyword>
<evidence type="ECO:0000313" key="11">
    <source>
        <dbReference type="Proteomes" id="UP000176186"/>
    </source>
</evidence>
<dbReference type="GO" id="GO:0009103">
    <property type="term" value="P:lipopolysaccharide biosynthetic process"/>
    <property type="evidence" value="ECO:0007669"/>
    <property type="project" value="UniProtKB-ARBA"/>
</dbReference>
<feature type="domain" description="Glycosyltransferase RgtA/B/C/D-like" evidence="9">
    <location>
        <begin position="96"/>
        <end position="223"/>
    </location>
</feature>
<keyword evidence="7 8" id="KW-0472">Membrane</keyword>
<sequence length="544" mass="62252">MKKNVTLALLAMILLLGGAMRFYGVNWDSFSAFHPDERNISWAVTRIHFFDRLNPKFFAYGGLPIYLYRALGEAVVRCTGDPEWLMGWGHIAVLGRYVSATLSTISIVLIFLVGRSLCSPAVGLISAFLLAFSPWAIREAHFDTTETMLVFFILLLLYLSNKHILHNSKFKILLLGVTWGLAIAAKTTSLLFGVIPVLAIWFPKPLKNIRKKLLYTVLLGGISSCIFFLFSPYTILDIAHYRESMVYETGVALGRFSVPYTLQFLHTTPYLYQIRTMLWLAGPITIIGLIGLIVMVIQMIRRFHSKFTIHYSLFIIFPCIYFGWSGSWYAKFARYNVPFLPFVTIAAAWLCTMIIKRFRLTGLAFTAFLLISTFAWGLANFSVFIRPQTRMEASEWIYANIPGGAQLYTEHWNDGLPIDLPSPKNFNRETLNVYDEDNTNKQLYYADKLALGDYIILSTRRIWGTMPNLTEKYPLTSLFYRKLLNGELGYTEVATFASYPQLLEWVVNDDSAEESVQVFDHPTVRIFQNTARLTRSEYFDLLTP</sequence>
<evidence type="ECO:0000259" key="9">
    <source>
        <dbReference type="Pfam" id="PF13231"/>
    </source>
</evidence>
<comment type="caution">
    <text evidence="10">The sequence shown here is derived from an EMBL/GenBank/DDBJ whole genome shotgun (WGS) entry which is preliminary data.</text>
</comment>
<keyword evidence="4" id="KW-0808">Transferase</keyword>
<evidence type="ECO:0000256" key="5">
    <source>
        <dbReference type="ARBA" id="ARBA00022692"/>
    </source>
</evidence>
<dbReference type="AlphaFoldDB" id="A0A1F6BG56"/>
<dbReference type="Proteomes" id="UP000176186">
    <property type="component" value="Unassembled WGS sequence"/>
</dbReference>
<dbReference type="PANTHER" id="PTHR33908">
    <property type="entry name" value="MANNOSYLTRANSFERASE YKCB-RELATED"/>
    <property type="match status" value="1"/>
</dbReference>
<feature type="transmembrane region" description="Helical" evidence="8">
    <location>
        <begin position="172"/>
        <end position="201"/>
    </location>
</feature>
<proteinExistence type="predicted"/>
<keyword evidence="3" id="KW-0328">Glycosyltransferase</keyword>
<feature type="transmembrane region" description="Helical" evidence="8">
    <location>
        <begin position="277"/>
        <end position="297"/>
    </location>
</feature>
<dbReference type="STRING" id="1798401.A2363_01560"/>
<feature type="transmembrane region" description="Helical" evidence="8">
    <location>
        <begin position="362"/>
        <end position="385"/>
    </location>
</feature>
<comment type="subcellular location">
    <subcellularLocation>
        <location evidence="1">Cell membrane</location>
        <topology evidence="1">Multi-pass membrane protein</topology>
    </subcellularLocation>
</comment>
<evidence type="ECO:0000256" key="1">
    <source>
        <dbReference type="ARBA" id="ARBA00004651"/>
    </source>
</evidence>
<evidence type="ECO:0000256" key="2">
    <source>
        <dbReference type="ARBA" id="ARBA00022475"/>
    </source>
</evidence>
<evidence type="ECO:0000256" key="6">
    <source>
        <dbReference type="ARBA" id="ARBA00022989"/>
    </source>
</evidence>